<organism evidence="2 3">
    <name type="scientific">Heterorhabditis bacteriophora</name>
    <name type="common">Entomopathogenic nematode worm</name>
    <dbReference type="NCBI Taxonomy" id="37862"/>
    <lineage>
        <taxon>Eukaryota</taxon>
        <taxon>Metazoa</taxon>
        <taxon>Ecdysozoa</taxon>
        <taxon>Nematoda</taxon>
        <taxon>Chromadorea</taxon>
        <taxon>Rhabditida</taxon>
        <taxon>Rhabditina</taxon>
        <taxon>Rhabditomorpha</taxon>
        <taxon>Strongyloidea</taxon>
        <taxon>Heterorhabditidae</taxon>
        <taxon>Heterorhabditis</taxon>
    </lineage>
</organism>
<accession>A0A1I7WCI4</accession>
<reference evidence="3" key="1">
    <citation type="submission" date="2016-11" db="UniProtKB">
        <authorList>
            <consortium name="WormBaseParasite"/>
        </authorList>
    </citation>
    <scope>IDENTIFICATION</scope>
</reference>
<feature type="transmembrane region" description="Helical" evidence="1">
    <location>
        <begin position="12"/>
        <end position="32"/>
    </location>
</feature>
<keyword evidence="1" id="KW-1133">Transmembrane helix</keyword>
<protein>
    <submittedName>
        <fullName evidence="3">Uncharacterized protein</fullName>
    </submittedName>
</protein>
<evidence type="ECO:0000256" key="1">
    <source>
        <dbReference type="SAM" id="Phobius"/>
    </source>
</evidence>
<dbReference type="Proteomes" id="UP000095283">
    <property type="component" value="Unplaced"/>
</dbReference>
<evidence type="ECO:0000313" key="3">
    <source>
        <dbReference type="WBParaSite" id="Hba_02432"/>
    </source>
</evidence>
<dbReference type="AlphaFoldDB" id="A0A1I7WCI4"/>
<sequence>MEISEGTRQWIPSILVLVFEIITVILLMNLMVSHIHLINYHKLIIVYIISIQFIAYAFKHLPVYLHIFLVTKSNCSNIIDTIAYMQVISVEPLSYHFDFLRFPLIENPRISLMHLIRLFSVEPLLSRDKETRQDTDKAYQLFFHEPGIRLRMQPLKGPRKVHEEIFQMDNWHRLG</sequence>
<name>A0A1I7WCI4_HETBA</name>
<proteinExistence type="predicted"/>
<keyword evidence="1" id="KW-0812">Transmembrane</keyword>
<evidence type="ECO:0000313" key="2">
    <source>
        <dbReference type="Proteomes" id="UP000095283"/>
    </source>
</evidence>
<keyword evidence="1" id="KW-0472">Membrane</keyword>
<dbReference type="WBParaSite" id="Hba_02432">
    <property type="protein sequence ID" value="Hba_02432"/>
    <property type="gene ID" value="Hba_02432"/>
</dbReference>
<keyword evidence="2" id="KW-1185">Reference proteome</keyword>
<feature type="transmembrane region" description="Helical" evidence="1">
    <location>
        <begin position="44"/>
        <end position="69"/>
    </location>
</feature>